<dbReference type="Proteomes" id="UP000271098">
    <property type="component" value="Unassembled WGS sequence"/>
</dbReference>
<reference evidence="1 2" key="2">
    <citation type="submission" date="2018-11" db="EMBL/GenBank/DDBJ databases">
        <authorList>
            <consortium name="Pathogen Informatics"/>
        </authorList>
    </citation>
    <scope>NUCLEOTIDE SEQUENCE [LARGE SCALE GENOMIC DNA]</scope>
</reference>
<organism evidence="3">
    <name type="scientific">Gongylonema pulchrum</name>
    <dbReference type="NCBI Taxonomy" id="637853"/>
    <lineage>
        <taxon>Eukaryota</taxon>
        <taxon>Metazoa</taxon>
        <taxon>Ecdysozoa</taxon>
        <taxon>Nematoda</taxon>
        <taxon>Chromadorea</taxon>
        <taxon>Rhabditida</taxon>
        <taxon>Spirurina</taxon>
        <taxon>Spiruromorpha</taxon>
        <taxon>Spiruroidea</taxon>
        <taxon>Gongylonematidae</taxon>
        <taxon>Gongylonema</taxon>
    </lineage>
</organism>
<keyword evidence="2" id="KW-1185">Reference proteome</keyword>
<protein>
    <submittedName>
        <fullName evidence="1 3">Uncharacterized protein</fullName>
    </submittedName>
</protein>
<dbReference type="EMBL" id="UYRT01099272">
    <property type="protein sequence ID" value="VDN42081.1"/>
    <property type="molecule type" value="Genomic_DNA"/>
</dbReference>
<evidence type="ECO:0000313" key="2">
    <source>
        <dbReference type="Proteomes" id="UP000271098"/>
    </source>
</evidence>
<sequence length="68" mass="7520">MCVARPVSQTAKQWVEDALNASLMQPPSVAMASDVREIAARQQHKMMEVGENKKVGTLSSIHLCFSYI</sequence>
<dbReference type="OrthoDB" id="5865737at2759"/>
<name>A0A183ESD7_9BILA</name>
<accession>A0A183ESD7</accession>
<evidence type="ECO:0000313" key="3">
    <source>
        <dbReference type="WBParaSite" id="GPUH_0002390801-mRNA-1"/>
    </source>
</evidence>
<reference evidence="3" key="1">
    <citation type="submission" date="2016-06" db="UniProtKB">
        <authorList>
            <consortium name="WormBaseParasite"/>
        </authorList>
    </citation>
    <scope>IDENTIFICATION</scope>
</reference>
<evidence type="ECO:0000313" key="1">
    <source>
        <dbReference type="EMBL" id="VDN42081.1"/>
    </source>
</evidence>
<dbReference type="AlphaFoldDB" id="A0A183ESD7"/>
<gene>
    <name evidence="1" type="ORF">GPUH_LOCUS23877</name>
</gene>
<proteinExistence type="predicted"/>
<dbReference type="WBParaSite" id="GPUH_0002390801-mRNA-1">
    <property type="protein sequence ID" value="GPUH_0002390801-mRNA-1"/>
    <property type="gene ID" value="GPUH_0002390801"/>
</dbReference>